<feature type="transmembrane region" description="Helical" evidence="1">
    <location>
        <begin position="92"/>
        <end position="112"/>
    </location>
</feature>
<reference evidence="3 4" key="1">
    <citation type="submission" date="2022-06" db="EMBL/GenBank/DDBJ databases">
        <title>Isolation of gut microbiota from human fecal samples.</title>
        <authorList>
            <person name="Pamer E.G."/>
            <person name="Barat B."/>
            <person name="Waligurski E."/>
            <person name="Medina S."/>
            <person name="Paddock L."/>
            <person name="Mostad J."/>
        </authorList>
    </citation>
    <scope>NUCLEOTIDE SEQUENCE [LARGE SCALE GENOMIC DNA]</scope>
    <source>
        <strain evidence="3 4">DFI.7.95</strain>
    </source>
</reference>
<organism evidence="3 4">
    <name type="scientific">Tissierella carlieri</name>
    <dbReference type="NCBI Taxonomy" id="689904"/>
    <lineage>
        <taxon>Bacteria</taxon>
        <taxon>Bacillati</taxon>
        <taxon>Bacillota</taxon>
        <taxon>Tissierellia</taxon>
        <taxon>Tissierellales</taxon>
        <taxon>Tissierellaceae</taxon>
        <taxon>Tissierella</taxon>
    </lineage>
</organism>
<feature type="transmembrane region" description="Helical" evidence="1">
    <location>
        <begin position="165"/>
        <end position="187"/>
    </location>
</feature>
<keyword evidence="1" id="KW-0472">Membrane</keyword>
<dbReference type="Pfam" id="PF07670">
    <property type="entry name" value="Gate"/>
    <property type="match status" value="1"/>
</dbReference>
<feature type="domain" description="Nucleoside transporter/FeoB GTPase Gate" evidence="2">
    <location>
        <begin position="42"/>
        <end position="153"/>
    </location>
</feature>
<dbReference type="Proteomes" id="UP001524478">
    <property type="component" value="Unassembled WGS sequence"/>
</dbReference>
<feature type="transmembrane region" description="Helical" evidence="1">
    <location>
        <begin position="133"/>
        <end position="159"/>
    </location>
</feature>
<name>A0ABT1SBX6_9FIRM</name>
<sequence length="211" mass="22211">MINIIWAALIIIGFGVGIVTGELDAVTNAAIENAKSAVELAIGLIGVMSLWLGIMKIAEDSGLIRGISRILKPVMVILFPDVPAEHPAMGAMIMNISANILGLGNAATPFGLKAMEELQNLNRHKDTATNAMVTFLAINTSSVTLIPASTIAILSAAGSTNPTEIIGPTIIATTISTAAAIIAAKFLQRLPRYEIKRVNGRQGRDIRCSLK</sequence>
<evidence type="ECO:0000259" key="2">
    <source>
        <dbReference type="Pfam" id="PF07670"/>
    </source>
</evidence>
<keyword evidence="1" id="KW-0812">Transmembrane</keyword>
<evidence type="ECO:0000313" key="3">
    <source>
        <dbReference type="EMBL" id="MCQ4923973.1"/>
    </source>
</evidence>
<evidence type="ECO:0000256" key="1">
    <source>
        <dbReference type="SAM" id="Phobius"/>
    </source>
</evidence>
<dbReference type="RefSeq" id="WP_216560551.1">
    <property type="nucleotide sequence ID" value="NZ_CP172320.1"/>
</dbReference>
<dbReference type="InterPro" id="IPR011642">
    <property type="entry name" value="Gate_dom"/>
</dbReference>
<keyword evidence="1" id="KW-1133">Transmembrane helix</keyword>
<protein>
    <submittedName>
        <fullName evidence="3">Spore maturation protein</fullName>
    </submittedName>
</protein>
<feature type="transmembrane region" description="Helical" evidence="1">
    <location>
        <begin position="37"/>
        <end position="55"/>
    </location>
</feature>
<proteinExistence type="predicted"/>
<gene>
    <name evidence="3" type="ORF">NE686_12805</name>
</gene>
<dbReference type="EMBL" id="JANGAC010000009">
    <property type="protein sequence ID" value="MCQ4923973.1"/>
    <property type="molecule type" value="Genomic_DNA"/>
</dbReference>
<keyword evidence="4" id="KW-1185">Reference proteome</keyword>
<comment type="caution">
    <text evidence="3">The sequence shown here is derived from an EMBL/GenBank/DDBJ whole genome shotgun (WGS) entry which is preliminary data.</text>
</comment>
<evidence type="ECO:0000313" key="4">
    <source>
        <dbReference type="Proteomes" id="UP001524478"/>
    </source>
</evidence>
<accession>A0ABT1SBX6</accession>